<dbReference type="InterPro" id="IPR019734">
    <property type="entry name" value="TPR_rpt"/>
</dbReference>
<evidence type="ECO:0000313" key="9">
    <source>
        <dbReference type="EMBL" id="GAG53838.1"/>
    </source>
</evidence>
<comment type="similarity">
    <text evidence="2">Belongs to the glycosyltransferase 41 family. O-GlcNAc transferase subfamily.</text>
</comment>
<dbReference type="InterPro" id="IPR029489">
    <property type="entry name" value="OGT/SEC/SPY_C"/>
</dbReference>
<dbReference type="Gene3D" id="3.40.50.11380">
    <property type="match status" value="1"/>
</dbReference>
<keyword evidence="7" id="KW-0802">TPR repeat</keyword>
<evidence type="ECO:0000256" key="6">
    <source>
        <dbReference type="ARBA" id="ARBA00022737"/>
    </source>
</evidence>
<evidence type="ECO:0000256" key="5">
    <source>
        <dbReference type="ARBA" id="ARBA00022679"/>
    </source>
</evidence>
<comment type="caution">
    <text evidence="9">The sequence shown here is derived from an EMBL/GenBank/DDBJ whole genome shotgun (WGS) entry which is preliminary data.</text>
</comment>
<accession>X0Z004</accession>
<dbReference type="Pfam" id="PF13414">
    <property type="entry name" value="TPR_11"/>
    <property type="match status" value="2"/>
</dbReference>
<sequence length="413" mass="46102">SHCKAAQLISRAIQSNPHELSYYNNLSVVLQEQGLIEKAVENCRKALFIDPDNFETLVNLGNYLKELGRLDEAGGCYNKAISLKPDNAEVHYNLGSALTDLGYLDLAVTSFRKALAIKPGYAKAHRNLGNVFLEQGFLSEAINCYQEALALKPDLASAHNNLGNALKDRGYLSEAIACYRKALAIKPDNPSAHSNLIFTLNCLPNSTRDEIYNESLLWGNKHGEGFSADKPVYPNTLKKNRRLRIGYLSPDFRSHSVAYFFEPVLKTHNRDTVEVFCYANVIRTDTVSGRIQTVADHWLSIVGKNDAEVVERIRQDRIDILVDLAGHSAKNRLLVFARKPAPIQVSWLGYPNTTGLRSIDYRLTDAIADPVGDADRLHSEQLVRLEHGFLCYQPDESAPDVSTPPFVDRGYIT</sequence>
<dbReference type="SMART" id="SM00028">
    <property type="entry name" value="TPR"/>
    <property type="match status" value="5"/>
</dbReference>
<feature type="domain" description="O-GlcNAc transferase C-terminal" evidence="8">
    <location>
        <begin position="233"/>
        <end position="390"/>
    </location>
</feature>
<dbReference type="Pfam" id="PF13844">
    <property type="entry name" value="Glyco_transf_41"/>
    <property type="match status" value="1"/>
</dbReference>
<name>X0Z004_9ZZZZ</name>
<dbReference type="GO" id="GO:0097363">
    <property type="term" value="F:protein O-acetylglucosaminyltransferase activity"/>
    <property type="evidence" value="ECO:0007669"/>
    <property type="project" value="UniProtKB-EC"/>
</dbReference>
<protein>
    <recommendedName>
        <fullName evidence="3">protein O-GlcNAc transferase</fullName>
        <ecNumber evidence="3">2.4.1.255</ecNumber>
    </recommendedName>
</protein>
<evidence type="ECO:0000256" key="7">
    <source>
        <dbReference type="ARBA" id="ARBA00022803"/>
    </source>
</evidence>
<evidence type="ECO:0000259" key="8">
    <source>
        <dbReference type="Pfam" id="PF13844"/>
    </source>
</evidence>
<dbReference type="PROSITE" id="PS50293">
    <property type="entry name" value="TPR_REGION"/>
    <property type="match status" value="4"/>
</dbReference>
<keyword evidence="6" id="KW-0677">Repeat</keyword>
<evidence type="ECO:0000256" key="1">
    <source>
        <dbReference type="ARBA" id="ARBA00004922"/>
    </source>
</evidence>
<keyword evidence="5" id="KW-0808">Transferase</keyword>
<comment type="pathway">
    <text evidence="1">Protein modification; protein glycosylation.</text>
</comment>
<dbReference type="PANTHER" id="PTHR44835">
    <property type="entry name" value="UDP-N-ACETYLGLUCOSAMINE--PEPTIDE N-ACETYLGLUCOSAMINYLTRANSFERASE SPINDLY-RELATED"/>
    <property type="match status" value="1"/>
</dbReference>
<evidence type="ECO:0000256" key="2">
    <source>
        <dbReference type="ARBA" id="ARBA00005386"/>
    </source>
</evidence>
<dbReference type="InterPro" id="IPR051939">
    <property type="entry name" value="Glycosyltr_41/O-GlcNAc_trsf"/>
</dbReference>
<dbReference type="SUPFAM" id="SSF48452">
    <property type="entry name" value="TPR-like"/>
    <property type="match status" value="1"/>
</dbReference>
<gene>
    <name evidence="9" type="ORF">S01H4_18860</name>
</gene>
<keyword evidence="4" id="KW-0328">Glycosyltransferase</keyword>
<dbReference type="EMBL" id="BART01008378">
    <property type="protein sequence ID" value="GAG53838.1"/>
    <property type="molecule type" value="Genomic_DNA"/>
</dbReference>
<feature type="non-terminal residue" evidence="9">
    <location>
        <position position="1"/>
    </location>
</feature>
<dbReference type="InterPro" id="IPR011990">
    <property type="entry name" value="TPR-like_helical_dom_sf"/>
</dbReference>
<feature type="non-terminal residue" evidence="9">
    <location>
        <position position="413"/>
    </location>
</feature>
<dbReference type="AlphaFoldDB" id="X0Z004"/>
<dbReference type="EC" id="2.4.1.255" evidence="3"/>
<dbReference type="Gene3D" id="1.25.40.10">
    <property type="entry name" value="Tetratricopeptide repeat domain"/>
    <property type="match status" value="4"/>
</dbReference>
<organism evidence="9">
    <name type="scientific">marine sediment metagenome</name>
    <dbReference type="NCBI Taxonomy" id="412755"/>
    <lineage>
        <taxon>unclassified sequences</taxon>
        <taxon>metagenomes</taxon>
        <taxon>ecological metagenomes</taxon>
    </lineage>
</organism>
<dbReference type="Pfam" id="PF13181">
    <property type="entry name" value="TPR_8"/>
    <property type="match status" value="1"/>
</dbReference>
<proteinExistence type="inferred from homology"/>
<dbReference type="PANTHER" id="PTHR44835:SF1">
    <property type="entry name" value="PROTEIN O-GLCNAC TRANSFERASE"/>
    <property type="match status" value="1"/>
</dbReference>
<reference evidence="9" key="1">
    <citation type="journal article" date="2014" name="Front. Microbiol.">
        <title>High frequency of phylogenetically diverse reductive dehalogenase-homologous genes in deep subseafloor sedimentary metagenomes.</title>
        <authorList>
            <person name="Kawai M."/>
            <person name="Futagami T."/>
            <person name="Toyoda A."/>
            <person name="Takaki Y."/>
            <person name="Nishi S."/>
            <person name="Hori S."/>
            <person name="Arai W."/>
            <person name="Tsubouchi T."/>
            <person name="Morono Y."/>
            <person name="Uchiyama I."/>
            <person name="Ito T."/>
            <person name="Fujiyama A."/>
            <person name="Inagaki F."/>
            <person name="Takami H."/>
        </authorList>
    </citation>
    <scope>NUCLEOTIDE SEQUENCE</scope>
    <source>
        <strain evidence="9">Expedition CK06-06</strain>
    </source>
</reference>
<evidence type="ECO:0000256" key="3">
    <source>
        <dbReference type="ARBA" id="ARBA00011970"/>
    </source>
</evidence>
<dbReference type="PROSITE" id="PS50005">
    <property type="entry name" value="TPR"/>
    <property type="match status" value="5"/>
</dbReference>
<evidence type="ECO:0000256" key="4">
    <source>
        <dbReference type="ARBA" id="ARBA00022676"/>
    </source>
</evidence>